<name>A0A0V1MCZ4_9BILA</name>
<organism evidence="1 2">
    <name type="scientific">Trichinella papuae</name>
    <dbReference type="NCBI Taxonomy" id="268474"/>
    <lineage>
        <taxon>Eukaryota</taxon>
        <taxon>Metazoa</taxon>
        <taxon>Ecdysozoa</taxon>
        <taxon>Nematoda</taxon>
        <taxon>Enoplea</taxon>
        <taxon>Dorylaimia</taxon>
        <taxon>Trichinellida</taxon>
        <taxon>Trichinellidae</taxon>
        <taxon>Trichinella</taxon>
    </lineage>
</organism>
<dbReference type="EMBL" id="JYDO01000131">
    <property type="protein sequence ID" value="KRZ69655.1"/>
    <property type="molecule type" value="Genomic_DNA"/>
</dbReference>
<evidence type="ECO:0000313" key="2">
    <source>
        <dbReference type="Proteomes" id="UP000054843"/>
    </source>
</evidence>
<proteinExistence type="predicted"/>
<sequence length="110" mass="12343">MTNFPARVAAFSVSWTAALNADFLSHISDIQTSVVFCPSFCYLPGVRRLMRCWEVLMPYDCRWVTTPCVDGTLLRRASTGLLDKMPFLEIEGSGWLCPTSGCRLLQEVFA</sequence>
<keyword evidence="2" id="KW-1185">Reference proteome</keyword>
<gene>
    <name evidence="1" type="ORF">T10_3083</name>
</gene>
<dbReference type="Proteomes" id="UP000054843">
    <property type="component" value="Unassembled WGS sequence"/>
</dbReference>
<comment type="caution">
    <text evidence="1">The sequence shown here is derived from an EMBL/GenBank/DDBJ whole genome shotgun (WGS) entry which is preliminary data.</text>
</comment>
<evidence type="ECO:0000313" key="1">
    <source>
        <dbReference type="EMBL" id="KRZ69655.1"/>
    </source>
</evidence>
<protein>
    <submittedName>
        <fullName evidence="1">Uncharacterized protein</fullName>
    </submittedName>
</protein>
<reference evidence="1 2" key="1">
    <citation type="submission" date="2015-01" db="EMBL/GenBank/DDBJ databases">
        <title>Evolution of Trichinella species and genotypes.</title>
        <authorList>
            <person name="Korhonen P.K."/>
            <person name="Edoardo P."/>
            <person name="Giuseppe L.R."/>
            <person name="Gasser R.B."/>
        </authorList>
    </citation>
    <scope>NUCLEOTIDE SEQUENCE [LARGE SCALE GENOMIC DNA]</scope>
    <source>
        <strain evidence="1">ISS1980</strain>
    </source>
</reference>
<dbReference type="AlphaFoldDB" id="A0A0V1MCZ4"/>
<accession>A0A0V1MCZ4</accession>